<keyword evidence="4" id="KW-1185">Reference proteome</keyword>
<feature type="region of interest" description="Disordered" evidence="1">
    <location>
        <begin position="67"/>
        <end position="99"/>
    </location>
</feature>
<evidence type="ECO:0000313" key="3">
    <source>
        <dbReference type="EMBL" id="GAA5161597.1"/>
    </source>
</evidence>
<name>A0ABP9QGW0_9PSEU</name>
<dbReference type="Proteomes" id="UP001428817">
    <property type="component" value="Unassembled WGS sequence"/>
</dbReference>
<dbReference type="RefSeq" id="WP_185060105.1">
    <property type="nucleotide sequence ID" value="NZ_BAABJP010000024.1"/>
</dbReference>
<comment type="caution">
    <text evidence="3">The sequence shown here is derived from an EMBL/GenBank/DDBJ whole genome shotgun (WGS) entry which is preliminary data.</text>
</comment>
<feature type="signal peptide" evidence="2">
    <location>
        <begin position="1"/>
        <end position="34"/>
    </location>
</feature>
<feature type="chain" id="PRO_5046181289" evidence="2">
    <location>
        <begin position="35"/>
        <end position="99"/>
    </location>
</feature>
<proteinExistence type="predicted"/>
<protein>
    <submittedName>
        <fullName evidence="3">Uncharacterized protein</fullName>
    </submittedName>
</protein>
<reference evidence="4" key="1">
    <citation type="journal article" date="2019" name="Int. J. Syst. Evol. Microbiol.">
        <title>The Global Catalogue of Microorganisms (GCM) 10K type strain sequencing project: providing services to taxonomists for standard genome sequencing and annotation.</title>
        <authorList>
            <consortium name="The Broad Institute Genomics Platform"/>
            <consortium name="The Broad Institute Genome Sequencing Center for Infectious Disease"/>
            <person name="Wu L."/>
            <person name="Ma J."/>
        </authorList>
    </citation>
    <scope>NUCLEOTIDE SEQUENCE [LARGE SCALE GENOMIC DNA]</scope>
    <source>
        <strain evidence="4">JCM 18303</strain>
    </source>
</reference>
<dbReference type="EMBL" id="BAABJP010000024">
    <property type="protein sequence ID" value="GAA5161597.1"/>
    <property type="molecule type" value="Genomic_DNA"/>
</dbReference>
<organism evidence="3 4">
    <name type="scientific">Pseudonocardia eucalypti</name>
    <dbReference type="NCBI Taxonomy" id="648755"/>
    <lineage>
        <taxon>Bacteria</taxon>
        <taxon>Bacillati</taxon>
        <taxon>Actinomycetota</taxon>
        <taxon>Actinomycetes</taxon>
        <taxon>Pseudonocardiales</taxon>
        <taxon>Pseudonocardiaceae</taxon>
        <taxon>Pseudonocardia</taxon>
    </lineage>
</organism>
<gene>
    <name evidence="3" type="ORF">GCM10023321_46090</name>
</gene>
<evidence type="ECO:0000256" key="1">
    <source>
        <dbReference type="SAM" id="MobiDB-lite"/>
    </source>
</evidence>
<accession>A0ABP9QGW0</accession>
<evidence type="ECO:0000313" key="4">
    <source>
        <dbReference type="Proteomes" id="UP001428817"/>
    </source>
</evidence>
<sequence>MRYTARNVAAAVIGLASVLTLVGGLTGLAGLAHADEDGFGEQACRDEVDRTEDVRYDYQYAGCDPTRYGNRGSNGNSSRTVNGHPTDEPLGQGLTRSLL</sequence>
<feature type="compositionally biased region" description="Polar residues" evidence="1">
    <location>
        <begin position="71"/>
        <end position="83"/>
    </location>
</feature>
<keyword evidence="2" id="KW-0732">Signal</keyword>
<evidence type="ECO:0000256" key="2">
    <source>
        <dbReference type="SAM" id="SignalP"/>
    </source>
</evidence>